<dbReference type="PROSITE" id="PS51192">
    <property type="entry name" value="HELICASE_ATP_BIND_1"/>
    <property type="match status" value="1"/>
</dbReference>
<dbReference type="Pfam" id="PF04851">
    <property type="entry name" value="ResIII"/>
    <property type="match status" value="1"/>
</dbReference>
<dbReference type="InterPro" id="IPR052933">
    <property type="entry name" value="DNA_Protect_Modify"/>
</dbReference>
<feature type="compositionally biased region" description="Basic and acidic residues" evidence="2">
    <location>
        <begin position="400"/>
        <end position="410"/>
    </location>
</feature>
<dbReference type="GO" id="GO:0005524">
    <property type="term" value="F:ATP binding"/>
    <property type="evidence" value="ECO:0007669"/>
    <property type="project" value="InterPro"/>
</dbReference>
<feature type="compositionally biased region" description="Polar residues" evidence="2">
    <location>
        <begin position="388"/>
        <end position="399"/>
    </location>
</feature>
<organism evidence="5 6">
    <name type="scientific">Helicobacter suis</name>
    <dbReference type="NCBI Taxonomy" id="104628"/>
    <lineage>
        <taxon>Bacteria</taxon>
        <taxon>Pseudomonadati</taxon>
        <taxon>Campylobacterota</taxon>
        <taxon>Epsilonproteobacteria</taxon>
        <taxon>Campylobacterales</taxon>
        <taxon>Helicobacteraceae</taxon>
        <taxon>Helicobacter</taxon>
    </lineage>
</organism>
<dbReference type="InterPro" id="IPR006935">
    <property type="entry name" value="Helicase/UvrB_N"/>
</dbReference>
<feature type="compositionally biased region" description="Polar residues" evidence="2">
    <location>
        <begin position="262"/>
        <end position="279"/>
    </location>
</feature>
<feature type="coiled-coil region" evidence="1">
    <location>
        <begin position="2752"/>
        <end position="2779"/>
    </location>
</feature>
<dbReference type="InterPro" id="IPR014001">
    <property type="entry name" value="Helicase_ATP-bd"/>
</dbReference>
<dbReference type="GO" id="GO:0009007">
    <property type="term" value="F:site-specific DNA-methyltransferase (adenine-specific) activity"/>
    <property type="evidence" value="ECO:0007669"/>
    <property type="project" value="UniProtKB-EC"/>
</dbReference>
<dbReference type="InterPro" id="IPR029063">
    <property type="entry name" value="SAM-dependent_MTases_sf"/>
</dbReference>
<feature type="region of interest" description="Disordered" evidence="2">
    <location>
        <begin position="569"/>
        <end position="622"/>
    </location>
</feature>
<dbReference type="Gene3D" id="3.40.50.150">
    <property type="entry name" value="Vaccinia Virus protein VP39"/>
    <property type="match status" value="1"/>
</dbReference>
<dbReference type="InterPro" id="IPR038718">
    <property type="entry name" value="SNF2-like_sf"/>
</dbReference>
<accession>A0A6J4CVZ2</accession>
<dbReference type="PANTHER" id="PTHR41313:SF1">
    <property type="entry name" value="DNA METHYLASE ADENINE-SPECIFIC DOMAIN-CONTAINING PROTEIN"/>
    <property type="match status" value="1"/>
</dbReference>
<feature type="region of interest" description="Disordered" evidence="2">
    <location>
        <begin position="2523"/>
        <end position="2552"/>
    </location>
</feature>
<feature type="region of interest" description="Disordered" evidence="2">
    <location>
        <begin position="684"/>
        <end position="706"/>
    </location>
</feature>
<keyword evidence="1" id="KW-0175">Coiled coil</keyword>
<sequence length="2860" mass="324235">MWKDMSLPERKSAFTHFKAQELVAHLKSQHIRLDQAQSLEKAYNPSTGNFYTDLHALALDAKMLECGYNKNQWISLNRARLLGADPKELAYIKANTRNKQNPQGSIEKVSISYLQRKDKEGNVLVEPIFNTTDLYNVEVFSTLDTSLFKEPNPQSLHRQEHSAQVRLVDLQKSLSAEHYTQLQEYLQARFSAIEQGNTERIFETSDLQTQVDILKAEVQRLQAEREADLKEHTKELEMLKAQNTAILDQLNQLVAQFAPPTQQERTATIQAPQEPSTPTLPDEHVNFMQTPEQVINAKQPDGTDNSTLENKTQDNTIQENTTIDNTATHNTTQDNIKQDNTATATEDTTPIPPNEPLEHKPATAKQREYTTHQESKPKTSAPAPNERVISSGSIESTSLGEDHERSEHRGVYAGDTKQYGDRQGRPMVGDEEIVGEVGETSPRVEPTAEGILLESGGGGDERASTTLRLASSETEHSDRLREGDGAQRGAEAERREGARGSSALSGGNPEGDLSPRAHAHPSTGVGDIEGENREGKSRALGATDVAIQPRENGGLRVFATGSLEELVSSHDLSSAPRHSVLHSARPNTDGVSDLGSHTGTDSARRGDNRYGNSPRSKNQSLSLFDHRPLLHREELLGVPAEGQGVDGTLQYESRGIGAPELNASEIGGGVERAHAQDAQEASTQAVGNHRRDFKTQEEHAPSTPKKRYEANVAALKLLNRLRIEGRKEITHEEQKILSAYSGWGSMSNFFDSSQEGKEFLELLRTIDRGQYIQARASVLDAYYTPKMIVDAIYEALEHFGFNKDGNTKEIFEPSVGAGNFLSYAPANAHYHFSATEIDSVGVRIAKTLHPNQNIQLKKFEEFTFTHDFDAFVGNPPYGKDVIYDGDKDLSGASVHNYFVGKALKHLKEDGILAFVITSSFLDAKDSKMREHIAKQASFLGAIRLPSNVFKGTGTEVTTDVIFFKKGQDTELNQDFMRSAPYYRVGEKLDLDVLTAHKKLIKGTTAHEHLRLAKDIDKLLGINKAASTPELVVPDWDEAQKEQIHAFFEKNKKELLGLCLNEYFINHPEHILGNLQARVANKGMELTNTPQASLDLKQAISSLISTLPKDIYRYRKTEYPQGLVILDRSHHKFAQYAQICANAKAGNYVEFEGEIYRFKAADWDVDTLDKVYLLEQVPTIKTKMQKKRIQAFIPLRDALHDLIQAELNPLSTDGELETKRKKLNALYDGFVKTFGYLNENKNRKDLKGDLYGFRVLGLERDFDKGINKAQAQAQGLSLRKPSAQKADIFFKRTLAPQKTFTINNAKEALMASVSQTGGLDLAFIAEHFVSQSIEKTLEELLEQKLIFKSHLENSSYVLASDYLSGNVKQKLKEAKQAIEAGREDLIENVQALEAIIPVDIKAIDIALHLGTPWIPPTYYEQFLLEQVREHYRQAGKEGVFYKEYVEKCLCVAKTRGFHVNNTEELDFLGIRDKNHSDRIKMSGARLLECVLNNSPLEIKYPDPNKTDENGKPIMVVDEEQSTLAQERATQLQEAFKEWIYADYDRRTHLEQIYNDTFNTNVLKSYDGSHVRLEGFNQNIELRAHQKNAIFRAIQERVVCLDHQVGAGKTLVAIASCMEQKRMGLVNKSLIAVPNHLTKQWAQEFYRAYPNANVLVVESEDFSPKQREQLYNQIANNAYDAVIIAHSQLEFLANPEQTITDMWAEEEQALRDGNEYLRKLVRDGLLDKSAVMSVRAEEQAIKHIGVRYSKLLAENKSHIDISQMGIDNLIVDEAHLFKNLGFSTNMQGVAGLGNKQGSKRATDLFVKTQYLHNRGAKIMFLTGTPIANSIAELYHLQRYLQPEVLKDKGIDTFDDWAQTFGQIQADLELDTSAQNYKVVSRFSKFNNVQELNTLYRSFADVISNIDIQKFNPHFVPPIEGGKPINIVVPRSEEVARFIGVQDESGKFNEGSIVDRMEKCKGKKPEIGEDNILACTTDARKAALDYRLIDPNAKVQDAYSKSAAMAVQIYEQYKEWDKDKGTQLVFISLSTPKVHSQRVQLEQSTQENTQENTPDSVQELLESLTEYNEQGQAITPSQQELESALAEQQAKALDLDTEVAKSASFDVYSDVLRKLVKLGIPQSEIAFIHDAKTEAQKQELFRKVNAGEVRVLLGSPAKMGVGTNVQERLVAGHFLDCPWRPDELLQMEGRLIRQGNVLFERDPEHFTIKLFRYATEQTYDSRMWQIIETKSKSLEQFRNAHKLGLRELEDITMGSADAGQMKALATGNPLIVQEVQLRQTLRKEENLYKAFLKEQHFKQESLQRNKSTLQYTQERIGILNTLLELREPKKESVSIGLYDEAGQPQVFHLSKSDKSSKQSLERMEAIFKACVQNALENEGTEIDVMNYRGLCFKAMRYHNKLEFYICHPDDSNCYIQPDNLSYSKDKQDLLDAGSFADIDFKGFLRKCDNALERLDKEMLREQEHQEKAQQEIESLEALLDKTAEYPKLTYLQALKEDHQELLKEIAKCSADRNYKSGFVAKSEQFASKAMQQDTQDNTIQDNTPEKSEKEDTLASKEKLETRMQQEAAQHPSASRANRADNTIQENYLEEIKTMNAFLLEEEARLRAELKREEPLYETWMQKAFNHQEAYWELWRQCSSMGFRIRKAEEGQEKILPQELKHLEQEYARLGQEASKHEQAFKEHVRFADMHYDEKRIEQSYPRGRYLKGLKSDHEAILAEIERTKEDPTYISTFRPEHSDNASWHAALHNCSDAERNKITQILEQAEQRQEIYKQERDNLLLGYEQNSLTQAKTEKLAKLMFEIAEPKLFETYNVLFMHGGIMKQHLKETKRCIEEGKEALACLKEGRQYRGLEQGSKRKIKGR</sequence>
<dbReference type="OrthoDB" id="18878at2"/>
<evidence type="ECO:0000313" key="6">
    <source>
        <dbReference type="Proteomes" id="UP000317935"/>
    </source>
</evidence>
<dbReference type="PANTHER" id="PTHR41313">
    <property type="entry name" value="ADENINE-SPECIFIC METHYLTRANSFERASE"/>
    <property type="match status" value="1"/>
</dbReference>
<feature type="compositionally biased region" description="Polar residues" evidence="2">
    <location>
        <begin position="2561"/>
        <end position="2577"/>
    </location>
</feature>
<dbReference type="RefSeq" id="WP_064430008.1">
    <property type="nucleotide sequence ID" value="NZ_AP019774.1"/>
</dbReference>
<feature type="domain" description="Helicase ATP-binding" evidence="3">
    <location>
        <begin position="1588"/>
        <end position="1841"/>
    </location>
</feature>
<dbReference type="Pfam" id="PF07669">
    <property type="entry name" value="Eco57I"/>
    <property type="match status" value="1"/>
</dbReference>
<evidence type="ECO:0000259" key="3">
    <source>
        <dbReference type="PROSITE" id="PS51192"/>
    </source>
</evidence>
<feature type="compositionally biased region" description="Polar residues" evidence="2">
    <location>
        <begin position="585"/>
        <end position="601"/>
    </location>
</feature>
<dbReference type="PROSITE" id="PS51194">
    <property type="entry name" value="HELICASE_CTER"/>
    <property type="match status" value="1"/>
</dbReference>
<feature type="compositionally biased region" description="Basic and acidic residues" evidence="2">
    <location>
        <begin position="356"/>
        <end position="377"/>
    </location>
</feature>
<feature type="compositionally biased region" description="Basic and acidic residues" evidence="2">
    <location>
        <begin position="689"/>
        <end position="700"/>
    </location>
</feature>
<reference evidence="5 6" key="1">
    <citation type="submission" date="2019-06" db="EMBL/GenBank/DDBJ databases">
        <title>Complete genome sequence of Helicobacter suis SNTW101c.</title>
        <authorList>
            <person name="Rimbara E."/>
            <person name="Suzuki M."/>
            <person name="Matsui H."/>
            <person name="Nakamura M."/>
            <person name="Mori S."/>
            <person name="Shibayama K."/>
        </authorList>
    </citation>
    <scope>NUCLEOTIDE SEQUENCE [LARGE SCALE GENOMIC DNA]</scope>
    <source>
        <strain evidence="5 6">SNTW101c</strain>
    </source>
</reference>
<feature type="compositionally biased region" description="Polar residues" evidence="2">
    <location>
        <begin position="610"/>
        <end position="622"/>
    </location>
</feature>
<dbReference type="InterPro" id="IPR027417">
    <property type="entry name" value="P-loop_NTPase"/>
</dbReference>
<feature type="region of interest" description="Disordered" evidence="2">
    <location>
        <begin position="297"/>
        <end position="547"/>
    </location>
</feature>
<feature type="coiled-coil region" evidence="1">
    <location>
        <begin position="2441"/>
        <end position="2508"/>
    </location>
</feature>
<dbReference type="InterPro" id="IPR011639">
    <property type="entry name" value="MethylTrfase_TaqI-like_dom"/>
</dbReference>
<gene>
    <name evidence="5" type="ORF">SNTW_03020</name>
</gene>
<dbReference type="PRINTS" id="PR00507">
    <property type="entry name" value="N12N6MTFRASE"/>
</dbReference>
<feature type="compositionally biased region" description="Basic and acidic residues" evidence="2">
    <location>
        <begin position="2540"/>
        <end position="2552"/>
    </location>
</feature>
<dbReference type="InterPro" id="IPR001650">
    <property type="entry name" value="Helicase_C-like"/>
</dbReference>
<protein>
    <submittedName>
        <fullName evidence="5">Uncharacterized protein</fullName>
    </submittedName>
</protein>
<dbReference type="Gene3D" id="3.40.50.10810">
    <property type="entry name" value="Tandem AAA-ATPase domain"/>
    <property type="match status" value="2"/>
</dbReference>
<feature type="compositionally biased region" description="Low complexity" evidence="2">
    <location>
        <begin position="320"/>
        <end position="332"/>
    </location>
</feature>
<dbReference type="Gene3D" id="3.40.50.300">
    <property type="entry name" value="P-loop containing nucleotide triphosphate hydrolases"/>
    <property type="match status" value="1"/>
</dbReference>
<dbReference type="SMART" id="SM00487">
    <property type="entry name" value="DEXDc"/>
    <property type="match status" value="1"/>
</dbReference>
<evidence type="ECO:0000256" key="1">
    <source>
        <dbReference type="SAM" id="Coils"/>
    </source>
</evidence>
<dbReference type="EMBL" id="AP019774">
    <property type="protein sequence ID" value="BCD69657.1"/>
    <property type="molecule type" value="Genomic_DNA"/>
</dbReference>
<evidence type="ECO:0000256" key="2">
    <source>
        <dbReference type="SAM" id="MobiDB-lite"/>
    </source>
</evidence>
<evidence type="ECO:0000313" key="5">
    <source>
        <dbReference type="EMBL" id="BCD69657.1"/>
    </source>
</evidence>
<feature type="region of interest" description="Disordered" evidence="2">
    <location>
        <begin position="2558"/>
        <end position="2577"/>
    </location>
</feature>
<dbReference type="Proteomes" id="UP000317935">
    <property type="component" value="Chromosome"/>
</dbReference>
<dbReference type="GO" id="GO:0006304">
    <property type="term" value="P:DNA modification"/>
    <property type="evidence" value="ECO:0007669"/>
    <property type="project" value="InterPro"/>
</dbReference>
<name>A0A6J4CVZ2_9HELI</name>
<feature type="coiled-coil region" evidence="1">
    <location>
        <begin position="204"/>
        <end position="256"/>
    </location>
</feature>
<feature type="compositionally biased region" description="Low complexity" evidence="2">
    <location>
        <begin position="2528"/>
        <end position="2539"/>
    </location>
</feature>
<proteinExistence type="predicted"/>
<dbReference type="SMART" id="SM00490">
    <property type="entry name" value="HELICc"/>
    <property type="match status" value="1"/>
</dbReference>
<feature type="compositionally biased region" description="Polar residues" evidence="2">
    <location>
        <begin position="302"/>
        <end position="319"/>
    </location>
</feature>
<evidence type="ECO:0000259" key="4">
    <source>
        <dbReference type="PROSITE" id="PS51194"/>
    </source>
</evidence>
<feature type="domain" description="Helicase C-terminal" evidence="4">
    <location>
        <begin position="2077"/>
        <end position="2246"/>
    </location>
</feature>
<feature type="region of interest" description="Disordered" evidence="2">
    <location>
        <begin position="262"/>
        <end position="282"/>
    </location>
</feature>
<feature type="compositionally biased region" description="Basic and acidic residues" evidence="2">
    <location>
        <begin position="473"/>
        <end position="498"/>
    </location>
</feature>
<feature type="compositionally biased region" description="Polar residues" evidence="2">
    <location>
        <begin position="333"/>
        <end position="348"/>
    </location>
</feature>
<dbReference type="SUPFAM" id="SSF53335">
    <property type="entry name" value="S-adenosyl-L-methionine-dependent methyltransferases"/>
    <property type="match status" value="1"/>
</dbReference>
<dbReference type="SUPFAM" id="SSF52540">
    <property type="entry name" value="P-loop containing nucleoside triphosphate hydrolases"/>
    <property type="match status" value="2"/>
</dbReference>